<keyword evidence="3" id="KW-1185">Reference proteome</keyword>
<dbReference type="GO" id="GO:0007059">
    <property type="term" value="P:chromosome segregation"/>
    <property type="evidence" value="ECO:0007669"/>
    <property type="project" value="TreeGrafter"/>
</dbReference>
<dbReference type="Proteomes" id="UP000078507">
    <property type="component" value="Unassembled WGS sequence"/>
</dbReference>
<dbReference type="RefSeq" id="WP_066877519.1">
    <property type="nucleotide sequence ID" value="NZ_LNQB01000086.1"/>
</dbReference>
<evidence type="ECO:0000259" key="1">
    <source>
        <dbReference type="SMART" id="SM00470"/>
    </source>
</evidence>
<dbReference type="InterPro" id="IPR050336">
    <property type="entry name" value="Chromosome_partition/occlusion"/>
</dbReference>
<dbReference type="InterPro" id="IPR003115">
    <property type="entry name" value="ParB_N"/>
</dbReference>
<name>A0A178XYS7_SINSA</name>
<accession>A0A178XYS7</accession>
<sequence>MAEFKRIRIAEIVVPERLRAVEEEHAIAIAQSMVEHGQINPITVRATPAAKGGKFTLVAGAHRLRACVINDDAEIDAMVVEGDKAEAHLVEITENLFRNELSVIDRAVFLAKYREVWEQKNGKVEAGRPGNSANLALLFEQEAESGGFSQHVADRMGLSRRAYFRLSKIAQNLHPKVRERLRGTPHADNQSELLKIAKLGPTEQGKLATALAAGGDLKAAWTSVVGSETKMQLSDEDRRKLAVSRLLTAWDDADEDACIEFLRAIYEQPDGVFAAFIGEVAE</sequence>
<dbReference type="GO" id="GO:0005694">
    <property type="term" value="C:chromosome"/>
    <property type="evidence" value="ECO:0007669"/>
    <property type="project" value="TreeGrafter"/>
</dbReference>
<reference evidence="2 3" key="1">
    <citation type="submission" date="2015-11" db="EMBL/GenBank/DDBJ databases">
        <title>Ensifer anhuiense sp. nov., an effective nitrogen fixation bacterium with Glycine soja.</title>
        <authorList>
            <person name="Yan H."/>
            <person name="Chen W."/>
        </authorList>
    </citation>
    <scope>NUCLEOTIDE SEQUENCE [LARGE SCALE GENOMIC DNA]</scope>
    <source>
        <strain evidence="2 3">LMG 7837</strain>
    </source>
</reference>
<proteinExistence type="predicted"/>
<dbReference type="Gene3D" id="3.90.1530.30">
    <property type="match status" value="1"/>
</dbReference>
<protein>
    <submittedName>
        <fullName evidence="2">Chromosome partitioning protein ParB</fullName>
    </submittedName>
</protein>
<comment type="caution">
    <text evidence="2">The sequence shown here is derived from an EMBL/GenBank/DDBJ whole genome shotgun (WGS) entry which is preliminary data.</text>
</comment>
<dbReference type="SUPFAM" id="SSF110849">
    <property type="entry name" value="ParB/Sulfiredoxin"/>
    <property type="match status" value="1"/>
</dbReference>
<evidence type="ECO:0000313" key="3">
    <source>
        <dbReference type="Proteomes" id="UP000078507"/>
    </source>
</evidence>
<organism evidence="2 3">
    <name type="scientific">Sinorhizobium saheli</name>
    <dbReference type="NCBI Taxonomy" id="36856"/>
    <lineage>
        <taxon>Bacteria</taxon>
        <taxon>Pseudomonadati</taxon>
        <taxon>Pseudomonadota</taxon>
        <taxon>Alphaproteobacteria</taxon>
        <taxon>Hyphomicrobiales</taxon>
        <taxon>Rhizobiaceae</taxon>
        <taxon>Sinorhizobium/Ensifer group</taxon>
        <taxon>Sinorhizobium</taxon>
    </lineage>
</organism>
<dbReference type="CDD" id="cd16409">
    <property type="entry name" value="ParB_N_like"/>
    <property type="match status" value="1"/>
</dbReference>
<dbReference type="InterPro" id="IPR036086">
    <property type="entry name" value="ParB/Sulfiredoxin_sf"/>
</dbReference>
<dbReference type="AlphaFoldDB" id="A0A178XYS7"/>
<dbReference type="PANTHER" id="PTHR33375:SF1">
    <property type="entry name" value="CHROMOSOME-PARTITIONING PROTEIN PARB-RELATED"/>
    <property type="match status" value="1"/>
</dbReference>
<evidence type="ECO:0000313" key="2">
    <source>
        <dbReference type="EMBL" id="OAP40264.1"/>
    </source>
</evidence>
<gene>
    <name evidence="2" type="ORF">ATB98_02155</name>
</gene>
<dbReference type="Pfam" id="PF02195">
    <property type="entry name" value="ParB_N"/>
    <property type="match status" value="1"/>
</dbReference>
<dbReference type="OrthoDB" id="2053844at2"/>
<dbReference type="PANTHER" id="PTHR33375">
    <property type="entry name" value="CHROMOSOME-PARTITIONING PROTEIN PARB-RELATED"/>
    <property type="match status" value="1"/>
</dbReference>
<dbReference type="Gene3D" id="1.10.10.2830">
    <property type="match status" value="1"/>
</dbReference>
<feature type="domain" description="ParB-like N-terminal" evidence="1">
    <location>
        <begin position="5"/>
        <end position="96"/>
    </location>
</feature>
<dbReference type="SMART" id="SM00470">
    <property type="entry name" value="ParB"/>
    <property type="match status" value="1"/>
</dbReference>
<dbReference type="STRING" id="36856.ATB98_02155"/>
<dbReference type="EMBL" id="LNQB01000086">
    <property type="protein sequence ID" value="OAP40264.1"/>
    <property type="molecule type" value="Genomic_DNA"/>
</dbReference>